<keyword evidence="1" id="KW-0812">Transmembrane</keyword>
<dbReference type="EMBL" id="BTRK01000004">
    <property type="protein sequence ID" value="GMR45929.1"/>
    <property type="molecule type" value="Genomic_DNA"/>
</dbReference>
<dbReference type="Proteomes" id="UP001328107">
    <property type="component" value="Unassembled WGS sequence"/>
</dbReference>
<reference evidence="3" key="1">
    <citation type="submission" date="2022-10" db="EMBL/GenBank/DDBJ databases">
        <title>Genome assembly of Pristionchus species.</title>
        <authorList>
            <person name="Yoshida K."/>
            <person name="Sommer R.J."/>
        </authorList>
    </citation>
    <scope>NUCLEOTIDE SEQUENCE [LARGE SCALE GENOMIC DNA]</scope>
    <source>
        <strain evidence="3">RS5460</strain>
    </source>
</reference>
<proteinExistence type="predicted"/>
<keyword evidence="1" id="KW-1133">Transmembrane helix</keyword>
<keyword evidence="3" id="KW-1185">Reference proteome</keyword>
<sequence>SGDLLYPIIFTPAMICFRVLIEAVMAIPIGYFVGYDKEEIKSQIMAHLHGGFVFDTQRKRILECFSRFFYHSSMFIYDFRVLAIHPCLWDVSACWTGYPFQVVDDDIWFVVRYGMKFY</sequence>
<protein>
    <submittedName>
        <fullName evidence="2">Uncharacterized protein</fullName>
    </submittedName>
</protein>
<evidence type="ECO:0000313" key="2">
    <source>
        <dbReference type="EMBL" id="GMR45929.1"/>
    </source>
</evidence>
<dbReference type="AlphaFoldDB" id="A0AAN5HYY8"/>
<comment type="caution">
    <text evidence="2">The sequence shown here is derived from an EMBL/GenBank/DDBJ whole genome shotgun (WGS) entry which is preliminary data.</text>
</comment>
<gene>
    <name evidence="2" type="ORF">PMAYCL1PPCAC_16124</name>
</gene>
<feature type="transmembrane region" description="Helical" evidence="1">
    <location>
        <begin position="6"/>
        <end position="33"/>
    </location>
</feature>
<keyword evidence="1" id="KW-0472">Membrane</keyword>
<feature type="non-terminal residue" evidence="2">
    <location>
        <position position="1"/>
    </location>
</feature>
<evidence type="ECO:0000256" key="1">
    <source>
        <dbReference type="SAM" id="Phobius"/>
    </source>
</evidence>
<feature type="non-terminal residue" evidence="2">
    <location>
        <position position="118"/>
    </location>
</feature>
<evidence type="ECO:0000313" key="3">
    <source>
        <dbReference type="Proteomes" id="UP001328107"/>
    </source>
</evidence>
<name>A0AAN5HYY8_9BILA</name>
<organism evidence="2 3">
    <name type="scientific">Pristionchus mayeri</name>
    <dbReference type="NCBI Taxonomy" id="1317129"/>
    <lineage>
        <taxon>Eukaryota</taxon>
        <taxon>Metazoa</taxon>
        <taxon>Ecdysozoa</taxon>
        <taxon>Nematoda</taxon>
        <taxon>Chromadorea</taxon>
        <taxon>Rhabditida</taxon>
        <taxon>Rhabditina</taxon>
        <taxon>Diplogasteromorpha</taxon>
        <taxon>Diplogasteroidea</taxon>
        <taxon>Neodiplogasteridae</taxon>
        <taxon>Pristionchus</taxon>
    </lineage>
</organism>
<accession>A0AAN5HYY8</accession>